<dbReference type="Pfam" id="PF17917">
    <property type="entry name" value="RT_RNaseH"/>
    <property type="match status" value="1"/>
</dbReference>
<dbReference type="SUPFAM" id="SSF56672">
    <property type="entry name" value="DNA/RNA polymerases"/>
    <property type="match status" value="1"/>
</dbReference>
<evidence type="ECO:0000259" key="7">
    <source>
        <dbReference type="PROSITE" id="PS50879"/>
    </source>
</evidence>
<dbReference type="PROSITE" id="PS50879">
    <property type="entry name" value="RNASE_H_1"/>
    <property type="match status" value="1"/>
</dbReference>
<keyword evidence="5" id="KW-0378">Hydrolase</keyword>
<dbReference type="InterPro" id="IPR043502">
    <property type="entry name" value="DNA/RNA_pol_sf"/>
</dbReference>
<evidence type="ECO:0000256" key="4">
    <source>
        <dbReference type="ARBA" id="ARBA00022759"/>
    </source>
</evidence>
<feature type="domain" description="RNase H type-1" evidence="7">
    <location>
        <begin position="270"/>
        <end position="399"/>
    </location>
</feature>
<keyword evidence="9" id="KW-1185">Reference proteome</keyword>
<evidence type="ECO:0000256" key="6">
    <source>
        <dbReference type="ARBA" id="ARBA00022918"/>
    </source>
</evidence>
<dbReference type="GO" id="GO:0003964">
    <property type="term" value="F:RNA-directed DNA polymerase activity"/>
    <property type="evidence" value="ECO:0007669"/>
    <property type="project" value="UniProtKB-KW"/>
</dbReference>
<dbReference type="SUPFAM" id="SSF53098">
    <property type="entry name" value="Ribonuclease H-like"/>
    <property type="match status" value="1"/>
</dbReference>
<evidence type="ECO:0000313" key="8">
    <source>
        <dbReference type="EMBL" id="KAK3008884.1"/>
    </source>
</evidence>
<comment type="caution">
    <text evidence="8">The sequence shown here is derived from an EMBL/GenBank/DDBJ whole genome shotgun (WGS) entry which is preliminary data.</text>
</comment>
<evidence type="ECO:0000256" key="2">
    <source>
        <dbReference type="ARBA" id="ARBA00022695"/>
    </source>
</evidence>
<dbReference type="InterPro" id="IPR036397">
    <property type="entry name" value="RNaseH_sf"/>
</dbReference>
<dbReference type="InterPro" id="IPR041373">
    <property type="entry name" value="RT_RNaseH"/>
</dbReference>
<evidence type="ECO:0000256" key="3">
    <source>
        <dbReference type="ARBA" id="ARBA00022722"/>
    </source>
</evidence>
<dbReference type="InterPro" id="IPR021109">
    <property type="entry name" value="Peptidase_aspartic_dom_sf"/>
</dbReference>
<protein>
    <recommendedName>
        <fullName evidence="7">RNase H type-1 domain-containing protein</fullName>
    </recommendedName>
</protein>
<dbReference type="Proteomes" id="UP001188597">
    <property type="component" value="Unassembled WGS sequence"/>
</dbReference>
<gene>
    <name evidence="8" type="ORF">RJ639_015419</name>
</gene>
<dbReference type="Gene3D" id="3.30.420.10">
    <property type="entry name" value="Ribonuclease H-like superfamily/Ribonuclease H"/>
    <property type="match status" value="1"/>
</dbReference>
<sequence>MSQNPSKKQKTTSVPAISFFDEDLKDMKTPHDDPLVVTIKAGNFEVKRVLVDNGSSVEILFYDAFKKMNIPTDHLRKMDSPLYGFSNQSVTVEGIIALPVAIGTRPTQANLMLDFVVVKVPSAYNAILGRPALNQLQAVVLTYHLKMKFPIENGIEEVKGDQTTALTEGAVSAVLVREGDGVQKLIYYVSKVLQDVETRYPKIDRIALALITSARRLRPYFQSHFIIVLTDQLLRKVLLSPEASGRLALADFIVECTLPEDPPQLVIFEVTDPWNLYVDGSSAIGSSGAGIILIRPEGFTIEYALRFGFQASNNETEYEALLAGIRLAHALRVDSLSVHSDSQLVVNHVLGDYKARDKRMAQYLELVKTSAVKFKNFTIQKIPRDKNTQADALSRLASADATDVCRFVYLEFLKDRSISSQTEIGVIDKEHCWMDTIIKFLSTGELPSERHEARNLHVRAARYALVEGVLYKKSFSLPYLRCLRPSESVYALQEVHEGICGQHLGGRTLAQKILRKGYYWPTMQKDAIEFTRRCDKCQKFVPISHTLVAPLTSVVSPIPFSMWGMDLLGPFPMASGQR</sequence>
<dbReference type="InterPro" id="IPR041588">
    <property type="entry name" value="Integrase_H2C2"/>
</dbReference>
<dbReference type="SUPFAM" id="SSF50630">
    <property type="entry name" value="Acid proteases"/>
    <property type="match status" value="1"/>
</dbReference>
<organism evidence="8 9">
    <name type="scientific">Escallonia herrerae</name>
    <dbReference type="NCBI Taxonomy" id="1293975"/>
    <lineage>
        <taxon>Eukaryota</taxon>
        <taxon>Viridiplantae</taxon>
        <taxon>Streptophyta</taxon>
        <taxon>Embryophyta</taxon>
        <taxon>Tracheophyta</taxon>
        <taxon>Spermatophyta</taxon>
        <taxon>Magnoliopsida</taxon>
        <taxon>eudicotyledons</taxon>
        <taxon>Gunneridae</taxon>
        <taxon>Pentapetalae</taxon>
        <taxon>asterids</taxon>
        <taxon>campanulids</taxon>
        <taxon>Escalloniales</taxon>
        <taxon>Escalloniaceae</taxon>
        <taxon>Escallonia</taxon>
    </lineage>
</organism>
<evidence type="ECO:0000256" key="1">
    <source>
        <dbReference type="ARBA" id="ARBA00022679"/>
    </source>
</evidence>
<keyword evidence="3" id="KW-0540">Nuclease</keyword>
<dbReference type="PANTHER" id="PTHR48475">
    <property type="entry name" value="RIBONUCLEASE H"/>
    <property type="match status" value="1"/>
</dbReference>
<dbReference type="GO" id="GO:0004523">
    <property type="term" value="F:RNA-DNA hybrid ribonuclease activity"/>
    <property type="evidence" value="ECO:0007669"/>
    <property type="project" value="InterPro"/>
</dbReference>
<keyword evidence="1" id="KW-0808">Transferase</keyword>
<accession>A0AA88VJK9</accession>
<evidence type="ECO:0000313" key="9">
    <source>
        <dbReference type="Proteomes" id="UP001188597"/>
    </source>
</evidence>
<dbReference type="InterPro" id="IPR012337">
    <property type="entry name" value="RNaseH-like_sf"/>
</dbReference>
<evidence type="ECO:0000256" key="5">
    <source>
        <dbReference type="ARBA" id="ARBA00022801"/>
    </source>
</evidence>
<dbReference type="Gene3D" id="2.40.70.10">
    <property type="entry name" value="Acid Proteases"/>
    <property type="match status" value="1"/>
</dbReference>
<keyword evidence="6" id="KW-0695">RNA-directed DNA polymerase</keyword>
<reference evidence="8" key="1">
    <citation type="submission" date="2022-12" db="EMBL/GenBank/DDBJ databases">
        <title>Draft genome assemblies for two species of Escallonia (Escalloniales).</title>
        <authorList>
            <person name="Chanderbali A."/>
            <person name="Dervinis C."/>
            <person name="Anghel I."/>
            <person name="Soltis D."/>
            <person name="Soltis P."/>
            <person name="Zapata F."/>
        </authorList>
    </citation>
    <scope>NUCLEOTIDE SEQUENCE</scope>
    <source>
        <strain evidence="8">UCBG64.0493</strain>
        <tissue evidence="8">Leaf</tissue>
    </source>
</reference>
<dbReference type="PANTHER" id="PTHR48475:SF2">
    <property type="entry name" value="RIBONUCLEASE H"/>
    <property type="match status" value="1"/>
</dbReference>
<keyword evidence="4" id="KW-0255">Endonuclease</keyword>
<dbReference type="CDD" id="cd00303">
    <property type="entry name" value="retropepsin_like"/>
    <property type="match status" value="1"/>
</dbReference>
<dbReference type="AlphaFoldDB" id="A0AA88VJK9"/>
<dbReference type="Pfam" id="PF17921">
    <property type="entry name" value="Integrase_H2C2"/>
    <property type="match status" value="1"/>
</dbReference>
<dbReference type="InterPro" id="IPR002156">
    <property type="entry name" value="RNaseH_domain"/>
</dbReference>
<dbReference type="Pfam" id="PF13456">
    <property type="entry name" value="RVT_3"/>
    <property type="match status" value="1"/>
</dbReference>
<dbReference type="Gene3D" id="1.10.340.70">
    <property type="match status" value="1"/>
</dbReference>
<dbReference type="EMBL" id="JAVXUP010001708">
    <property type="protein sequence ID" value="KAK3008884.1"/>
    <property type="molecule type" value="Genomic_DNA"/>
</dbReference>
<dbReference type="CDD" id="cd09279">
    <property type="entry name" value="RNase_HI_like"/>
    <property type="match status" value="1"/>
</dbReference>
<name>A0AA88VJK9_9ASTE</name>
<keyword evidence="2" id="KW-0548">Nucleotidyltransferase</keyword>
<dbReference type="GO" id="GO:0003676">
    <property type="term" value="F:nucleic acid binding"/>
    <property type="evidence" value="ECO:0007669"/>
    <property type="project" value="InterPro"/>
</dbReference>
<proteinExistence type="predicted"/>